<sequence>MKKILTVAAITGAALTLAACGGEAPEAPAEEPAAETTEAAPAEEGAMTEEDAAALEAAAAAAEGTETNGNPVGPAAE</sequence>
<proteinExistence type="predicted"/>
<organism evidence="3 4">
    <name type="scientific">Erythrobacter fulvus</name>
    <dbReference type="NCBI Taxonomy" id="2987523"/>
    <lineage>
        <taxon>Bacteria</taxon>
        <taxon>Pseudomonadati</taxon>
        <taxon>Pseudomonadota</taxon>
        <taxon>Alphaproteobacteria</taxon>
        <taxon>Sphingomonadales</taxon>
        <taxon>Erythrobacteraceae</taxon>
        <taxon>Erythrobacter/Porphyrobacter group</taxon>
        <taxon>Erythrobacter</taxon>
    </lineage>
</organism>
<protein>
    <submittedName>
        <fullName evidence="3">Uncharacterized protein</fullName>
    </submittedName>
</protein>
<gene>
    <name evidence="3" type="ORF">OIK40_04375</name>
</gene>
<dbReference type="EMBL" id="JAQQXQ010000002">
    <property type="protein sequence ID" value="MDC8753875.1"/>
    <property type="molecule type" value="Genomic_DNA"/>
</dbReference>
<reference evidence="3 4" key="1">
    <citation type="submission" date="2022-10" db="EMBL/GenBank/DDBJ databases">
        <title>Erythrobacter sp. sf7 Genome sequencing.</title>
        <authorList>
            <person name="Park S."/>
        </authorList>
    </citation>
    <scope>NUCLEOTIDE SEQUENCE [LARGE SCALE GENOMIC DNA]</scope>
    <source>
        <strain evidence="4">sf7</strain>
    </source>
</reference>
<feature type="compositionally biased region" description="Low complexity" evidence="1">
    <location>
        <begin position="34"/>
        <end position="45"/>
    </location>
</feature>
<keyword evidence="4" id="KW-1185">Reference proteome</keyword>
<dbReference type="Proteomes" id="UP001216558">
    <property type="component" value="Unassembled WGS sequence"/>
</dbReference>
<evidence type="ECO:0000256" key="2">
    <source>
        <dbReference type="SAM" id="SignalP"/>
    </source>
</evidence>
<feature type="region of interest" description="Disordered" evidence="1">
    <location>
        <begin position="23"/>
        <end position="77"/>
    </location>
</feature>
<dbReference type="RefSeq" id="WP_273676515.1">
    <property type="nucleotide sequence ID" value="NZ_JAQQXQ010000002.1"/>
</dbReference>
<accession>A0ABT5JMA4</accession>
<feature type="signal peptide" evidence="2">
    <location>
        <begin position="1"/>
        <end position="18"/>
    </location>
</feature>
<name>A0ABT5JMA4_9SPHN</name>
<evidence type="ECO:0000313" key="4">
    <source>
        <dbReference type="Proteomes" id="UP001216558"/>
    </source>
</evidence>
<keyword evidence="2" id="KW-0732">Signal</keyword>
<evidence type="ECO:0000256" key="1">
    <source>
        <dbReference type="SAM" id="MobiDB-lite"/>
    </source>
</evidence>
<comment type="caution">
    <text evidence="3">The sequence shown here is derived from an EMBL/GenBank/DDBJ whole genome shotgun (WGS) entry which is preliminary data.</text>
</comment>
<feature type="chain" id="PRO_5045137053" evidence="2">
    <location>
        <begin position="19"/>
        <end position="77"/>
    </location>
</feature>
<dbReference type="PROSITE" id="PS51257">
    <property type="entry name" value="PROKAR_LIPOPROTEIN"/>
    <property type="match status" value="1"/>
</dbReference>
<evidence type="ECO:0000313" key="3">
    <source>
        <dbReference type="EMBL" id="MDC8753875.1"/>
    </source>
</evidence>
<feature type="compositionally biased region" description="Low complexity" evidence="1">
    <location>
        <begin position="54"/>
        <end position="67"/>
    </location>
</feature>